<dbReference type="STRING" id="112413.SAMN05421854_104143"/>
<name>A0A1I5MV85_9PSEU</name>
<feature type="transmembrane region" description="Helical" evidence="1">
    <location>
        <begin position="66"/>
        <end position="85"/>
    </location>
</feature>
<protein>
    <submittedName>
        <fullName evidence="2">Uncharacterized protein</fullName>
    </submittedName>
</protein>
<dbReference type="RefSeq" id="WP_093573951.1">
    <property type="nucleotide sequence ID" value="NZ_FOWC01000004.1"/>
</dbReference>
<dbReference type="Proteomes" id="UP000199137">
    <property type="component" value="Unassembled WGS sequence"/>
</dbReference>
<keyword evidence="1" id="KW-0472">Membrane</keyword>
<dbReference type="EMBL" id="FOWC01000004">
    <property type="protein sequence ID" value="SFP12931.1"/>
    <property type="molecule type" value="Genomic_DNA"/>
</dbReference>
<organism evidence="2 3">
    <name type="scientific">Amycolatopsis rubida</name>
    <dbReference type="NCBI Taxonomy" id="112413"/>
    <lineage>
        <taxon>Bacteria</taxon>
        <taxon>Bacillati</taxon>
        <taxon>Actinomycetota</taxon>
        <taxon>Actinomycetes</taxon>
        <taxon>Pseudonocardiales</taxon>
        <taxon>Pseudonocardiaceae</taxon>
        <taxon>Amycolatopsis</taxon>
    </lineage>
</organism>
<sequence length="172" mass="18348">MAFSVRRVTWREWLGLAAGLLAVGSTALPWTVLSADTATSDVRDAFGTLPHSDVVRTAWHSDLFSWGPPLLLAVVGLAVVVFGQVTKARVSGLPQLWLVGGLATILLMVIGWTTLGWVFDSDQRAFLDAAGVSISGGVGRYLGMAFAVGSVVVAIADIRAAREESRASRRRR</sequence>
<proteinExistence type="predicted"/>
<feature type="transmembrane region" description="Helical" evidence="1">
    <location>
        <begin position="139"/>
        <end position="161"/>
    </location>
</feature>
<keyword evidence="1" id="KW-1133">Transmembrane helix</keyword>
<keyword evidence="1" id="KW-0812">Transmembrane</keyword>
<reference evidence="2 3" key="1">
    <citation type="submission" date="2016-10" db="EMBL/GenBank/DDBJ databases">
        <authorList>
            <person name="de Groot N.N."/>
        </authorList>
    </citation>
    <scope>NUCLEOTIDE SEQUENCE [LARGE SCALE GENOMIC DNA]</scope>
    <source>
        <strain evidence="2 3">DSM 44637</strain>
    </source>
</reference>
<feature type="transmembrane region" description="Helical" evidence="1">
    <location>
        <begin position="97"/>
        <end position="119"/>
    </location>
</feature>
<evidence type="ECO:0000313" key="2">
    <source>
        <dbReference type="EMBL" id="SFP12931.1"/>
    </source>
</evidence>
<gene>
    <name evidence="2" type="ORF">SAMN05421854_104143</name>
</gene>
<accession>A0A1I5MV85</accession>
<dbReference type="OrthoDB" id="3637581at2"/>
<dbReference type="AlphaFoldDB" id="A0A1I5MV85"/>
<evidence type="ECO:0000313" key="3">
    <source>
        <dbReference type="Proteomes" id="UP000199137"/>
    </source>
</evidence>
<evidence type="ECO:0000256" key="1">
    <source>
        <dbReference type="SAM" id="Phobius"/>
    </source>
</evidence>